<dbReference type="RefSeq" id="WP_068267592.1">
    <property type="nucleotide sequence ID" value="NZ_VRLW01000004.1"/>
</dbReference>
<feature type="transmembrane region" description="Helical" evidence="1">
    <location>
        <begin position="20"/>
        <end position="38"/>
    </location>
</feature>
<name>A0A5B1CCM7_9BACT</name>
<comment type="caution">
    <text evidence="2">The sequence shown here is derived from an EMBL/GenBank/DDBJ whole genome shotgun (WGS) entry which is preliminary data.</text>
</comment>
<proteinExistence type="predicted"/>
<reference evidence="2 3" key="1">
    <citation type="submission" date="2019-08" db="EMBL/GenBank/DDBJ databases">
        <title>Deep-cultivation of Planctomycetes and their phenomic and genomic characterization uncovers novel biology.</title>
        <authorList>
            <person name="Wiegand S."/>
            <person name="Jogler M."/>
            <person name="Boedeker C."/>
            <person name="Pinto D."/>
            <person name="Vollmers J."/>
            <person name="Rivas-Marin E."/>
            <person name="Kohn T."/>
            <person name="Peeters S.H."/>
            <person name="Heuer A."/>
            <person name="Rast P."/>
            <person name="Oberbeckmann S."/>
            <person name="Bunk B."/>
            <person name="Jeske O."/>
            <person name="Meyerdierks A."/>
            <person name="Storesund J.E."/>
            <person name="Kallscheuer N."/>
            <person name="Luecker S."/>
            <person name="Lage O.M."/>
            <person name="Pohl T."/>
            <person name="Merkel B.J."/>
            <person name="Hornburger P."/>
            <person name="Mueller R.-W."/>
            <person name="Bruemmer F."/>
            <person name="Labrenz M."/>
            <person name="Spormann A.M."/>
            <person name="Op Den Camp H."/>
            <person name="Overmann J."/>
            <person name="Amann R."/>
            <person name="Jetten M.S.M."/>
            <person name="Mascher T."/>
            <person name="Medema M.H."/>
            <person name="Devos D.P."/>
            <person name="Kaster A.-K."/>
            <person name="Ovreas L."/>
            <person name="Rohde M."/>
            <person name="Galperin M.Y."/>
            <person name="Jogler C."/>
        </authorList>
    </citation>
    <scope>NUCLEOTIDE SEQUENCE [LARGE SCALE GENOMIC DNA]</scope>
    <source>
        <strain evidence="2 3">LF1</strain>
    </source>
</reference>
<keyword evidence="1" id="KW-0812">Transmembrane</keyword>
<evidence type="ECO:0000313" key="2">
    <source>
        <dbReference type="EMBL" id="KAA1257153.1"/>
    </source>
</evidence>
<protein>
    <submittedName>
        <fullName evidence="2">Uncharacterized protein</fullName>
    </submittedName>
</protein>
<keyword evidence="1" id="KW-1133">Transmembrane helix</keyword>
<keyword evidence="1" id="KW-0472">Membrane</keyword>
<sequence length="183" mass="20270">MTVQQTNGTVIVKDDASHAASISVWILLFAALTCWATYRLLGVYATLLVGLPIASLLVLLAVSPLLYTRQTEFDRKAKTIRIVATGLTGSRSATFRFSDFSRIAIRERTVVSTQTTTTFYVFLKRRADLKAAVPKVLQLCMEFEEQCAWAVVDAVCSATGIPKPRDVKYDGAKRRGFGRNTQQ</sequence>
<evidence type="ECO:0000313" key="3">
    <source>
        <dbReference type="Proteomes" id="UP000322699"/>
    </source>
</evidence>
<gene>
    <name evidence="2" type="ORF">LF1_55530</name>
</gene>
<evidence type="ECO:0000256" key="1">
    <source>
        <dbReference type="SAM" id="Phobius"/>
    </source>
</evidence>
<dbReference type="AlphaFoldDB" id="A0A5B1CCM7"/>
<dbReference type="EMBL" id="VRLW01000004">
    <property type="protein sequence ID" value="KAA1257153.1"/>
    <property type="molecule type" value="Genomic_DNA"/>
</dbReference>
<dbReference type="Proteomes" id="UP000322699">
    <property type="component" value="Unassembled WGS sequence"/>
</dbReference>
<feature type="transmembrane region" description="Helical" evidence="1">
    <location>
        <begin position="44"/>
        <end position="67"/>
    </location>
</feature>
<accession>A0A5B1CCM7</accession>
<keyword evidence="3" id="KW-1185">Reference proteome</keyword>
<organism evidence="2 3">
    <name type="scientific">Rubripirellula obstinata</name>
    <dbReference type="NCBI Taxonomy" id="406547"/>
    <lineage>
        <taxon>Bacteria</taxon>
        <taxon>Pseudomonadati</taxon>
        <taxon>Planctomycetota</taxon>
        <taxon>Planctomycetia</taxon>
        <taxon>Pirellulales</taxon>
        <taxon>Pirellulaceae</taxon>
        <taxon>Rubripirellula</taxon>
    </lineage>
</organism>